<dbReference type="SFLD" id="SFLDG00002">
    <property type="entry name" value="C1.7:_P-type_atpase_like"/>
    <property type="match status" value="1"/>
</dbReference>
<dbReference type="Gene3D" id="3.40.50.1000">
    <property type="entry name" value="HAD superfamily/HAD-like"/>
    <property type="match status" value="1"/>
</dbReference>
<keyword evidence="11" id="KW-1185">Reference proteome</keyword>
<dbReference type="InterPro" id="IPR051014">
    <property type="entry name" value="Cation_Transport_ATPase_IB"/>
</dbReference>
<evidence type="ECO:0000256" key="1">
    <source>
        <dbReference type="ARBA" id="ARBA00004651"/>
    </source>
</evidence>
<dbReference type="SUPFAM" id="SSF56784">
    <property type="entry name" value="HAD-like"/>
    <property type="match status" value="1"/>
</dbReference>
<dbReference type="OrthoDB" id="9814270at2"/>
<dbReference type="AlphaFoldDB" id="A0A261G868"/>
<keyword evidence="5" id="KW-1278">Translocase</keyword>
<evidence type="ECO:0000256" key="4">
    <source>
        <dbReference type="ARBA" id="ARBA00022723"/>
    </source>
</evidence>
<dbReference type="GeneID" id="98295370"/>
<evidence type="ECO:0000256" key="8">
    <source>
        <dbReference type="RuleBase" id="RU362081"/>
    </source>
</evidence>
<dbReference type="PROSITE" id="PS00154">
    <property type="entry name" value="ATPASE_E1_E2"/>
    <property type="match status" value="1"/>
</dbReference>
<keyword evidence="8" id="KW-1003">Cell membrane</keyword>
<dbReference type="EMBL" id="MWXA01000004">
    <property type="protein sequence ID" value="OZG67608.1"/>
    <property type="molecule type" value="Genomic_DNA"/>
</dbReference>
<keyword evidence="4 8" id="KW-0479">Metal-binding</keyword>
<evidence type="ECO:0000256" key="7">
    <source>
        <dbReference type="ARBA" id="ARBA00023136"/>
    </source>
</evidence>
<dbReference type="InterPro" id="IPR027256">
    <property type="entry name" value="P-typ_ATPase_IB"/>
</dbReference>
<dbReference type="InterPro" id="IPR023214">
    <property type="entry name" value="HAD_sf"/>
</dbReference>
<dbReference type="GO" id="GO:0019829">
    <property type="term" value="F:ATPase-coupled monoatomic cation transmembrane transporter activity"/>
    <property type="evidence" value="ECO:0007669"/>
    <property type="project" value="InterPro"/>
</dbReference>
<dbReference type="SFLD" id="SFLDF00027">
    <property type="entry name" value="p-type_atpase"/>
    <property type="match status" value="1"/>
</dbReference>
<dbReference type="InterPro" id="IPR018303">
    <property type="entry name" value="ATPase_P-typ_P_site"/>
</dbReference>
<keyword evidence="8" id="KW-0067">ATP-binding</keyword>
<keyword evidence="8" id="KW-0547">Nucleotide-binding</keyword>
<dbReference type="PRINTS" id="PR00119">
    <property type="entry name" value="CATATPASE"/>
</dbReference>
<dbReference type="InterPro" id="IPR023298">
    <property type="entry name" value="ATPase_P-typ_TM_dom_sf"/>
</dbReference>
<evidence type="ECO:0000256" key="2">
    <source>
        <dbReference type="ARBA" id="ARBA00006024"/>
    </source>
</evidence>
<dbReference type="GO" id="GO:0005886">
    <property type="term" value="C:plasma membrane"/>
    <property type="evidence" value="ECO:0007669"/>
    <property type="project" value="UniProtKB-SubCell"/>
</dbReference>
<comment type="similarity">
    <text evidence="2 8">Belongs to the cation transport ATPase (P-type) (TC 3.A.3) family. Type IB subfamily.</text>
</comment>
<dbReference type="InterPro" id="IPR008250">
    <property type="entry name" value="ATPase_P-typ_transduc_dom_A_sf"/>
</dbReference>
<feature type="transmembrane region" description="Helical" evidence="8">
    <location>
        <begin position="91"/>
        <end position="118"/>
    </location>
</feature>
<dbReference type="Gene3D" id="3.40.1110.10">
    <property type="entry name" value="Calcium-transporting ATPase, cytoplasmic domain N"/>
    <property type="match status" value="1"/>
</dbReference>
<keyword evidence="6 8" id="KW-1133">Transmembrane helix</keyword>
<dbReference type="InterPro" id="IPR044492">
    <property type="entry name" value="P_typ_ATPase_HD_dom"/>
</dbReference>
<dbReference type="NCBIfam" id="TIGR01512">
    <property type="entry name" value="ATPase-IB2_Cd"/>
    <property type="match status" value="1"/>
</dbReference>
<dbReference type="InterPro" id="IPR001757">
    <property type="entry name" value="P_typ_ATPase"/>
</dbReference>
<dbReference type="RefSeq" id="WP_094692822.1">
    <property type="nucleotide sequence ID" value="NZ_JBDNSG010000016.1"/>
</dbReference>
<feature type="transmembrane region" description="Helical" evidence="8">
    <location>
        <begin position="51"/>
        <end position="71"/>
    </location>
</feature>
<proteinExistence type="inferred from homology"/>
<keyword evidence="7 8" id="KW-0472">Membrane</keyword>
<evidence type="ECO:0000313" key="11">
    <source>
        <dbReference type="Proteomes" id="UP000216451"/>
    </source>
</evidence>
<accession>A0A261G868</accession>
<dbReference type="GO" id="GO:0005524">
    <property type="term" value="F:ATP binding"/>
    <property type="evidence" value="ECO:0007669"/>
    <property type="project" value="UniProtKB-UniRule"/>
</dbReference>
<feature type="transmembrane region" description="Helical" evidence="8">
    <location>
        <begin position="25"/>
        <end position="44"/>
    </location>
</feature>
<name>A0A261G868_9BIFI</name>
<dbReference type="SFLD" id="SFLDS00003">
    <property type="entry name" value="Haloacid_Dehalogenase"/>
    <property type="match status" value="1"/>
</dbReference>
<sequence length="636" mass="67012">MTIETLETESEKPAVSLGILRRIDTFMVIRAVVTAAIAIVVFALGLIVPQAVWAIGIITFAGLTYGCWPIIIESWHDIRAHHMSMDLSMLIAIAAAAAIGQWVTSLIITVFVLAAEILEDLCMDSGRSALQELMAFLPQTVSVVGNDDQLSTIALAQVTRNMVVRIFPGGRVPVDGTVVAGSSELDQSRITGESALVQTHEGSTVFAGSVNQQGLLDIKATGVGVDSSYGKIIETVKESQNSQAPVQKLADRMATALVSVAVVGAIITAIITRNATSAIDVIIVAGACGIAAGTPLAMLACIARAARSGAFVKDGTHMETLSSVDTVIFDKTGTVTLGKPVVVDMHPISGVEADELLTLAASAESNSEHVLGKAIVQSAMKRNLEILATRKFNYTPGFGITCEVEGNAITVGNREVVPESEFSKIASVKASPVSTMSYVMCNHRCIGAIEIEDRVRPSAPSGIAALKAMGMRTVMLTGDRKEVAEYVTAETGIDSYRSDLKPEHKLEIINELRSQGRIVAMVGDGVNDAPALTRANVGIAMGSGTDIAQESADVVLVSSRLHDVARMITIARQGRRVVAFNFVGTIVVDVIGMVLAAFGILTPLVAALVHVGSESGFILNSARLLPHFRSSSNGRT</sequence>
<dbReference type="PANTHER" id="PTHR48085:SF5">
    <property type="entry name" value="CADMIUM_ZINC-TRANSPORTING ATPASE HMA4-RELATED"/>
    <property type="match status" value="1"/>
</dbReference>
<protein>
    <submittedName>
        <fullName evidence="10">Copper-translocating P-type ATPase</fullName>
    </submittedName>
</protein>
<evidence type="ECO:0000256" key="3">
    <source>
        <dbReference type="ARBA" id="ARBA00022692"/>
    </source>
</evidence>
<comment type="subcellular location">
    <subcellularLocation>
        <location evidence="1">Cell membrane</location>
        <topology evidence="1">Multi-pass membrane protein</topology>
    </subcellularLocation>
</comment>
<keyword evidence="3 8" id="KW-0812">Transmembrane</keyword>
<dbReference type="PROSITE" id="PS01229">
    <property type="entry name" value="COF_2"/>
    <property type="match status" value="1"/>
</dbReference>
<dbReference type="InterPro" id="IPR059000">
    <property type="entry name" value="ATPase_P-type_domA"/>
</dbReference>
<evidence type="ECO:0000256" key="5">
    <source>
        <dbReference type="ARBA" id="ARBA00022967"/>
    </source>
</evidence>
<evidence type="ECO:0000313" key="10">
    <source>
        <dbReference type="EMBL" id="OZG67608.1"/>
    </source>
</evidence>
<dbReference type="InterPro" id="IPR023299">
    <property type="entry name" value="ATPase_P-typ_cyto_dom_N"/>
</dbReference>
<dbReference type="PANTHER" id="PTHR48085">
    <property type="entry name" value="CADMIUM/ZINC-TRANSPORTING ATPASE HMA2-RELATED"/>
    <property type="match status" value="1"/>
</dbReference>
<feature type="transmembrane region" description="Helical" evidence="8">
    <location>
        <begin position="577"/>
        <end position="598"/>
    </location>
</feature>
<gene>
    <name evidence="10" type="ORF">BAQU_0700</name>
</gene>
<dbReference type="Gene3D" id="2.70.150.10">
    <property type="entry name" value="Calcium-transporting ATPase, cytoplasmic transduction domain A"/>
    <property type="match status" value="1"/>
</dbReference>
<comment type="caution">
    <text evidence="10">The sequence shown here is derived from an EMBL/GenBank/DDBJ whole genome shotgun (WGS) entry which is preliminary data.</text>
</comment>
<dbReference type="SUPFAM" id="SSF81653">
    <property type="entry name" value="Calcium ATPase, transduction domain A"/>
    <property type="match status" value="1"/>
</dbReference>
<evidence type="ECO:0000259" key="9">
    <source>
        <dbReference type="Pfam" id="PF00122"/>
    </source>
</evidence>
<dbReference type="InterPro" id="IPR036412">
    <property type="entry name" value="HAD-like_sf"/>
</dbReference>
<feature type="domain" description="P-type ATPase A" evidence="9">
    <location>
        <begin position="137"/>
        <end position="236"/>
    </location>
</feature>
<evidence type="ECO:0000256" key="6">
    <source>
        <dbReference type="ARBA" id="ARBA00022989"/>
    </source>
</evidence>
<dbReference type="PRINTS" id="PR00943">
    <property type="entry name" value="CUATPASE"/>
</dbReference>
<dbReference type="Pfam" id="PF00702">
    <property type="entry name" value="Hydrolase"/>
    <property type="match status" value="1"/>
</dbReference>
<feature type="transmembrane region" description="Helical" evidence="8">
    <location>
        <begin position="253"/>
        <end position="272"/>
    </location>
</feature>
<reference evidence="10 11" key="1">
    <citation type="journal article" date="2017" name="BMC Genomics">
        <title>Comparative genomic and phylogenomic analyses of the Bifidobacteriaceae family.</title>
        <authorList>
            <person name="Lugli G.A."/>
            <person name="Milani C."/>
            <person name="Turroni F."/>
            <person name="Duranti S."/>
            <person name="Mancabelli L."/>
            <person name="Mangifesta M."/>
            <person name="Ferrario C."/>
            <person name="Modesto M."/>
            <person name="Mattarelli P."/>
            <person name="Jiri K."/>
            <person name="van Sinderen D."/>
            <person name="Ventura M."/>
        </authorList>
    </citation>
    <scope>NUCLEOTIDE SEQUENCE [LARGE SCALE GENOMIC DNA]</scope>
    <source>
        <strain evidence="10 11">LMG 28769</strain>
    </source>
</reference>
<dbReference type="NCBIfam" id="TIGR01494">
    <property type="entry name" value="ATPase_P-type"/>
    <property type="match status" value="1"/>
</dbReference>
<dbReference type="NCBIfam" id="TIGR01525">
    <property type="entry name" value="ATPase-IB_hvy"/>
    <property type="match status" value="1"/>
</dbReference>
<dbReference type="GO" id="GO:0016887">
    <property type="term" value="F:ATP hydrolysis activity"/>
    <property type="evidence" value="ECO:0007669"/>
    <property type="project" value="InterPro"/>
</dbReference>
<dbReference type="Proteomes" id="UP000216451">
    <property type="component" value="Unassembled WGS sequence"/>
</dbReference>
<dbReference type="Pfam" id="PF00122">
    <property type="entry name" value="E1-E2_ATPase"/>
    <property type="match status" value="1"/>
</dbReference>
<dbReference type="GO" id="GO:0046872">
    <property type="term" value="F:metal ion binding"/>
    <property type="evidence" value="ECO:0007669"/>
    <property type="project" value="UniProtKB-KW"/>
</dbReference>
<dbReference type="SUPFAM" id="SSF81665">
    <property type="entry name" value="Calcium ATPase, transmembrane domain M"/>
    <property type="match status" value="1"/>
</dbReference>
<organism evidence="10 11">
    <name type="scientific">Bifidobacterium aquikefiri</name>
    <dbReference type="NCBI Taxonomy" id="1653207"/>
    <lineage>
        <taxon>Bacteria</taxon>
        <taxon>Bacillati</taxon>
        <taxon>Actinomycetota</taxon>
        <taxon>Actinomycetes</taxon>
        <taxon>Bifidobacteriales</taxon>
        <taxon>Bifidobacteriaceae</taxon>
        <taxon>Bifidobacterium</taxon>
    </lineage>
</organism>
<feature type="transmembrane region" description="Helical" evidence="8">
    <location>
        <begin position="278"/>
        <end position="303"/>
    </location>
</feature>